<keyword evidence="1" id="KW-0472">Membrane</keyword>
<dbReference type="AlphaFoldDB" id="A0A8U0HQS4"/>
<dbReference type="KEGG" id="halx:M0R89_12665"/>
<evidence type="ECO:0000313" key="2">
    <source>
        <dbReference type="EMBL" id="UPV73395.1"/>
    </source>
</evidence>
<accession>A0A8U0HQS4</accession>
<organism evidence="2 3">
    <name type="scientific">Halorussus limi</name>
    <dbReference type="NCBI Taxonomy" id="2938695"/>
    <lineage>
        <taxon>Archaea</taxon>
        <taxon>Methanobacteriati</taxon>
        <taxon>Methanobacteriota</taxon>
        <taxon>Stenosarchaea group</taxon>
        <taxon>Halobacteria</taxon>
        <taxon>Halobacteriales</taxon>
        <taxon>Haladaptataceae</taxon>
        <taxon>Halorussus</taxon>
    </lineage>
</organism>
<evidence type="ECO:0000313" key="3">
    <source>
        <dbReference type="Proteomes" id="UP000830729"/>
    </source>
</evidence>
<gene>
    <name evidence="2" type="ORF">M0R89_12665</name>
</gene>
<reference evidence="2 3" key="1">
    <citation type="submission" date="2022-04" db="EMBL/GenBank/DDBJ databases">
        <title>Diverse halophilic archaea isolated from saline environments.</title>
        <authorList>
            <person name="Cui H.-L."/>
        </authorList>
    </citation>
    <scope>NUCLEOTIDE SEQUENCE [LARGE SCALE GENOMIC DNA]</scope>
    <source>
        <strain evidence="2 3">XZYJT49</strain>
    </source>
</reference>
<dbReference type="GeneID" id="72186066"/>
<name>A0A8U0HQS4_9EURY</name>
<dbReference type="Proteomes" id="UP000830729">
    <property type="component" value="Chromosome"/>
</dbReference>
<dbReference type="RefSeq" id="WP_248649451.1">
    <property type="nucleotide sequence ID" value="NZ_CP096659.1"/>
</dbReference>
<proteinExistence type="predicted"/>
<keyword evidence="1" id="KW-0812">Transmembrane</keyword>
<protein>
    <submittedName>
        <fullName evidence="2">Uncharacterized protein</fullName>
    </submittedName>
</protein>
<dbReference type="EMBL" id="CP096659">
    <property type="protein sequence ID" value="UPV73395.1"/>
    <property type="molecule type" value="Genomic_DNA"/>
</dbReference>
<keyword evidence="3" id="KW-1185">Reference proteome</keyword>
<feature type="transmembrane region" description="Helical" evidence="1">
    <location>
        <begin position="58"/>
        <end position="81"/>
    </location>
</feature>
<sequence length="247" mass="26563">MHGGTSSTGLVGAIRYDLKRLHESWMALFFPRQRSNQGGVLGKWEPSTTSGRVAYRGWSAVGTAVVALLYPLTLFGFAARYYTRKIDGTATRLGVVGVVLLSLLVWGGLTALARLRFSTDGFLAVGAAGGVATVAAVLAYLSGTRGGRFSTVLLAYPFAMTALFLPPVVAALYSPTLSEVIFPKSYTLAVWLLDNPLDLWGINTFLREQFTLEGANYAAMWFGLSVPTGWFLGLLVTLADVVRPKGE</sequence>
<feature type="transmembrane region" description="Helical" evidence="1">
    <location>
        <begin position="153"/>
        <end position="173"/>
    </location>
</feature>
<evidence type="ECO:0000256" key="1">
    <source>
        <dbReference type="SAM" id="Phobius"/>
    </source>
</evidence>
<keyword evidence="1" id="KW-1133">Transmembrane helix</keyword>
<feature type="transmembrane region" description="Helical" evidence="1">
    <location>
        <begin position="218"/>
        <end position="242"/>
    </location>
</feature>
<feature type="transmembrane region" description="Helical" evidence="1">
    <location>
        <begin position="121"/>
        <end position="141"/>
    </location>
</feature>
<feature type="transmembrane region" description="Helical" evidence="1">
    <location>
        <begin position="93"/>
        <end position="115"/>
    </location>
</feature>